<dbReference type="OrthoDB" id="2985014at2759"/>
<dbReference type="Proteomes" id="UP001153714">
    <property type="component" value="Chromosome 2"/>
</dbReference>
<dbReference type="CDD" id="cd17318">
    <property type="entry name" value="MFS_SLC17"/>
    <property type="match status" value="1"/>
</dbReference>
<comment type="subcellular location">
    <subcellularLocation>
        <location evidence="1">Membrane</location>
        <topology evidence="1">Multi-pass membrane protein</topology>
    </subcellularLocation>
</comment>
<evidence type="ECO:0000256" key="6">
    <source>
        <dbReference type="ARBA" id="ARBA00023136"/>
    </source>
</evidence>
<dbReference type="PROSITE" id="PS50850">
    <property type="entry name" value="MFS"/>
    <property type="match status" value="1"/>
</dbReference>
<keyword evidence="5 8" id="KW-1133">Transmembrane helix</keyword>
<feature type="transmembrane region" description="Helical" evidence="8">
    <location>
        <begin position="149"/>
        <end position="174"/>
    </location>
</feature>
<dbReference type="InterPro" id="IPR011701">
    <property type="entry name" value="MFS"/>
</dbReference>
<dbReference type="Pfam" id="PF07690">
    <property type="entry name" value="MFS_1"/>
    <property type="match status" value="1"/>
</dbReference>
<organism evidence="10 11">
    <name type="scientific">Diatraea saccharalis</name>
    <name type="common">sugarcane borer</name>
    <dbReference type="NCBI Taxonomy" id="40085"/>
    <lineage>
        <taxon>Eukaryota</taxon>
        <taxon>Metazoa</taxon>
        <taxon>Ecdysozoa</taxon>
        <taxon>Arthropoda</taxon>
        <taxon>Hexapoda</taxon>
        <taxon>Insecta</taxon>
        <taxon>Pterygota</taxon>
        <taxon>Neoptera</taxon>
        <taxon>Endopterygota</taxon>
        <taxon>Lepidoptera</taxon>
        <taxon>Glossata</taxon>
        <taxon>Ditrysia</taxon>
        <taxon>Pyraloidea</taxon>
        <taxon>Crambidae</taxon>
        <taxon>Crambinae</taxon>
        <taxon>Diatraea</taxon>
    </lineage>
</organism>
<evidence type="ECO:0000256" key="5">
    <source>
        <dbReference type="ARBA" id="ARBA00022989"/>
    </source>
</evidence>
<keyword evidence="11" id="KW-1185">Reference proteome</keyword>
<proteinExistence type="predicted"/>
<keyword evidence="2" id="KW-0813">Transport</keyword>
<feature type="region of interest" description="Disordered" evidence="7">
    <location>
        <begin position="482"/>
        <end position="518"/>
    </location>
</feature>
<feature type="transmembrane region" description="Helical" evidence="8">
    <location>
        <begin position="216"/>
        <end position="235"/>
    </location>
</feature>
<dbReference type="FunFam" id="1.20.1250.20:FF:000003">
    <property type="entry name" value="Solute carrier family 17 member 3"/>
    <property type="match status" value="1"/>
</dbReference>
<dbReference type="PANTHER" id="PTHR11662">
    <property type="entry name" value="SOLUTE CARRIER FAMILY 17"/>
    <property type="match status" value="1"/>
</dbReference>
<keyword evidence="3 8" id="KW-0812">Transmembrane</keyword>
<feature type="transmembrane region" description="Helical" evidence="8">
    <location>
        <begin position="317"/>
        <end position="342"/>
    </location>
</feature>
<feature type="transmembrane region" description="Helical" evidence="8">
    <location>
        <begin position="97"/>
        <end position="118"/>
    </location>
</feature>
<evidence type="ECO:0000259" key="9">
    <source>
        <dbReference type="PROSITE" id="PS50850"/>
    </source>
</evidence>
<dbReference type="Gene3D" id="1.20.1250.20">
    <property type="entry name" value="MFS general substrate transporter like domains"/>
    <property type="match status" value="2"/>
</dbReference>
<dbReference type="AlphaFoldDB" id="A0A9N9R2I6"/>
<feature type="domain" description="Major facilitator superfamily (MFS) profile" evidence="9">
    <location>
        <begin position="21"/>
        <end position="471"/>
    </location>
</feature>
<keyword evidence="6 8" id="KW-0472">Membrane</keyword>
<feature type="transmembrane region" description="Helical" evidence="8">
    <location>
        <begin position="448"/>
        <end position="468"/>
    </location>
</feature>
<dbReference type="PANTHER" id="PTHR11662:SF336">
    <property type="entry name" value="LP19554P"/>
    <property type="match status" value="1"/>
</dbReference>
<evidence type="ECO:0000256" key="3">
    <source>
        <dbReference type="ARBA" id="ARBA00022692"/>
    </source>
</evidence>
<feature type="compositionally biased region" description="Basic and acidic residues" evidence="7">
    <location>
        <begin position="482"/>
        <end position="511"/>
    </location>
</feature>
<evidence type="ECO:0000313" key="11">
    <source>
        <dbReference type="Proteomes" id="UP001153714"/>
    </source>
</evidence>
<reference evidence="10" key="1">
    <citation type="submission" date="2021-12" db="EMBL/GenBank/DDBJ databases">
        <authorList>
            <person name="King R."/>
        </authorList>
    </citation>
    <scope>NUCLEOTIDE SEQUENCE</scope>
</reference>
<feature type="transmembrane region" description="Helical" evidence="8">
    <location>
        <begin position="125"/>
        <end position="143"/>
    </location>
</feature>
<reference evidence="10" key="2">
    <citation type="submission" date="2022-10" db="EMBL/GenBank/DDBJ databases">
        <authorList>
            <consortium name="ENA_rothamsted_submissions"/>
            <consortium name="culmorum"/>
            <person name="King R."/>
        </authorList>
    </citation>
    <scope>NUCLEOTIDE SEQUENCE</scope>
</reference>
<feature type="transmembrane region" description="Helical" evidence="8">
    <location>
        <begin position="411"/>
        <end position="436"/>
    </location>
</feature>
<keyword evidence="4" id="KW-0769">Symport</keyword>
<feature type="transmembrane region" description="Helical" evidence="8">
    <location>
        <begin position="354"/>
        <end position="372"/>
    </location>
</feature>
<protein>
    <recommendedName>
        <fullName evidence="9">Major facilitator superfamily (MFS) profile domain-containing protein</fullName>
    </recommendedName>
</protein>
<dbReference type="GO" id="GO:0015293">
    <property type="term" value="F:symporter activity"/>
    <property type="evidence" value="ECO:0007669"/>
    <property type="project" value="UniProtKB-KW"/>
</dbReference>
<dbReference type="InterPro" id="IPR020846">
    <property type="entry name" value="MFS_dom"/>
</dbReference>
<dbReference type="GO" id="GO:0016020">
    <property type="term" value="C:membrane"/>
    <property type="evidence" value="ECO:0007669"/>
    <property type="project" value="UniProtKB-SubCell"/>
</dbReference>
<name>A0A9N9R2I6_9NEOP</name>
<dbReference type="InterPro" id="IPR036259">
    <property type="entry name" value="MFS_trans_sf"/>
</dbReference>
<feature type="transmembrane region" description="Helical" evidence="8">
    <location>
        <begin position="186"/>
        <end position="204"/>
    </location>
</feature>
<dbReference type="GO" id="GO:0006820">
    <property type="term" value="P:monoatomic anion transport"/>
    <property type="evidence" value="ECO:0007669"/>
    <property type="project" value="TreeGrafter"/>
</dbReference>
<dbReference type="EMBL" id="OU893333">
    <property type="protein sequence ID" value="CAG9788704.1"/>
    <property type="molecule type" value="Genomic_DNA"/>
</dbReference>
<dbReference type="PROSITE" id="PS51257">
    <property type="entry name" value="PROKAR_LIPOPROTEIN"/>
    <property type="match status" value="1"/>
</dbReference>
<accession>A0A9N9R2I6</accession>
<evidence type="ECO:0000256" key="2">
    <source>
        <dbReference type="ARBA" id="ARBA00022448"/>
    </source>
</evidence>
<evidence type="ECO:0000313" key="10">
    <source>
        <dbReference type="EMBL" id="CAG9788704.1"/>
    </source>
</evidence>
<feature type="transmembrane region" description="Helical" evidence="8">
    <location>
        <begin position="273"/>
        <end position="297"/>
    </location>
</feature>
<sequence length="518" mass="57363">MAIVAIKFFDIVPVRFNLWVMLFTSCWVVYMLRVNMSLNIIAMVPQTKNNSSLRSQCEPRDELSNETLYHVDIADVREAPRLVPGGGSFEWSADQQALILGAYFWCYPVTSLVGGMAAERWGPRYVVLLSSIASAILTMLSPLAARISYVGLVVVRFFLGFAGGFIYPSLHVLVARWAPPAEKGKFVSAMMGGTLGTVVTWSLTGPLMEKFGWASAFYVPAALTIIWCIFWWYLVADTPTDHPRITDAERKYILEALGDKVKKSKGLPPFKNIITSFPFLAMVVLHYGNLWGLYFIMTVGPKFVSSVLGFELSAAGVISALPYLARLFLATIFGAIGDCILAKRFMTTTTIRKFFCLFSHIIPGILLVLLVYAGCSTILSVTLITLSMGFNGAATLTNLQNHQDLAPNYAGTLYGVANFVGSTAGFFTPMITAYFTRNGNTFEQWRPVFFVGASVYVVSAIFFILFGTGNIQPWNFGKEDNEIKEDKEKNNALKEMNEPQERKGDAKEIKETSLNVAS</sequence>
<evidence type="ECO:0000256" key="1">
    <source>
        <dbReference type="ARBA" id="ARBA00004141"/>
    </source>
</evidence>
<evidence type="ECO:0000256" key="7">
    <source>
        <dbReference type="SAM" id="MobiDB-lite"/>
    </source>
</evidence>
<dbReference type="SUPFAM" id="SSF103473">
    <property type="entry name" value="MFS general substrate transporter"/>
    <property type="match status" value="1"/>
</dbReference>
<feature type="transmembrane region" description="Helical" evidence="8">
    <location>
        <begin position="12"/>
        <end position="30"/>
    </location>
</feature>
<gene>
    <name evidence="10" type="ORF">DIATSA_LOCUS6495</name>
</gene>
<evidence type="ECO:0000256" key="4">
    <source>
        <dbReference type="ARBA" id="ARBA00022847"/>
    </source>
</evidence>
<evidence type="ECO:0000256" key="8">
    <source>
        <dbReference type="SAM" id="Phobius"/>
    </source>
</evidence>
<dbReference type="InterPro" id="IPR050382">
    <property type="entry name" value="MFS_Na/Anion_cotransporter"/>
</dbReference>